<keyword evidence="6" id="KW-1185">Reference proteome</keyword>
<feature type="domain" description="Phage tail tape measure protein" evidence="4">
    <location>
        <begin position="132"/>
        <end position="333"/>
    </location>
</feature>
<feature type="transmembrane region" description="Helical" evidence="3">
    <location>
        <begin position="498"/>
        <end position="523"/>
    </location>
</feature>
<evidence type="ECO:0000256" key="3">
    <source>
        <dbReference type="SAM" id="Phobius"/>
    </source>
</evidence>
<evidence type="ECO:0000256" key="1">
    <source>
        <dbReference type="ARBA" id="ARBA00022612"/>
    </source>
</evidence>
<dbReference type="NCBIfam" id="TIGR01760">
    <property type="entry name" value="tape_meas_TP901"/>
    <property type="match status" value="1"/>
</dbReference>
<name>A0ABM7PAH4_9BACT</name>
<dbReference type="PANTHER" id="PTHR37813:SF1">
    <property type="entry name" value="FELS-2 PROPHAGE PROTEIN"/>
    <property type="match status" value="1"/>
</dbReference>
<feature type="transmembrane region" description="Helical" evidence="3">
    <location>
        <begin position="529"/>
        <end position="553"/>
    </location>
</feature>
<dbReference type="Proteomes" id="UP001320148">
    <property type="component" value="Chromosome"/>
</dbReference>
<evidence type="ECO:0000256" key="2">
    <source>
        <dbReference type="SAM" id="MobiDB-lite"/>
    </source>
</evidence>
<proteinExistence type="predicted"/>
<keyword evidence="3" id="KW-0812">Transmembrane</keyword>
<keyword evidence="1" id="KW-1188">Viral release from host cell</keyword>
<dbReference type="PANTHER" id="PTHR37813">
    <property type="entry name" value="FELS-2 PROPHAGE PROTEIN"/>
    <property type="match status" value="1"/>
</dbReference>
<dbReference type="Pfam" id="PF10145">
    <property type="entry name" value="PhageMin_Tail"/>
    <property type="match status" value="1"/>
</dbReference>
<evidence type="ECO:0000313" key="6">
    <source>
        <dbReference type="Proteomes" id="UP001320148"/>
    </source>
</evidence>
<protein>
    <recommendedName>
        <fullName evidence="4">Phage tail tape measure protein domain-containing protein</fullName>
    </recommendedName>
</protein>
<sequence length="669" mass="69979">MAKEFLISFAIGAALKGTFNAVLGRSISQFNKLGSEIDEVESRSRKLGDGGKRLGATAAALRKQQAQLGAAIKQRDAILGKREAMRGQMVDAVALGAAIYGPVNAAIQFESVMADVKKVVDFDTPEQFAAMQKDILGLSTVIPMSAQGIGDIVAAAGQAGIAREELVQFATDAAKMGVAFDMSGAQAGSAMTGLRSIFHLNQQEAVSLGDAYNHLSNNMDATARDMLNIANRVGSTGDLFGISGQQVGALGATFLALKTPPEVASTGINALLLKLKTADKQGDKFQTALENMGMSAEGLKASIEDDAQGALLDFLETVKGAEDVTGTLSDMFGMEYSDDMAKLVGNLGMYRDALGLVAAETDYAGSMQKEFEERANTTQNNLELFRNKLTRLGVTIGSVVLPALNLVVGGVGYLADGAAFLAEQFPLATKVLVGFTVGLIAMKVGAIAVGYAWTFVSGGWATARLALVGLRTGVMMANARLGLFNATTLVTAARTRALAVGGAIKAFGGMLLSLAGQIIPVAIGGFRALSLAVITNPIGIAVTAIALGAVLILKYWKPIAKFFSGLWKSVGKWFGKKSKVTAEVEEPAMPSLPGDAVAKGYNPKPSRPPVPIKRVGLATAPARAGAMAGRGQDGPISIQVNAKDGQSAKQVADEVMRRMERERGRRMHD</sequence>
<organism evidence="5 6">
    <name type="scientific">Desulfoluna limicola</name>
    <dbReference type="NCBI Taxonomy" id="2810562"/>
    <lineage>
        <taxon>Bacteria</taxon>
        <taxon>Pseudomonadati</taxon>
        <taxon>Thermodesulfobacteriota</taxon>
        <taxon>Desulfobacteria</taxon>
        <taxon>Desulfobacterales</taxon>
        <taxon>Desulfolunaceae</taxon>
        <taxon>Desulfoluna</taxon>
    </lineage>
</organism>
<reference evidence="5 6" key="1">
    <citation type="submission" date="2021-02" db="EMBL/GenBank/DDBJ databases">
        <title>Complete genome of Desulfoluna sp. strain ASN36.</title>
        <authorList>
            <person name="Takahashi A."/>
            <person name="Kojima H."/>
            <person name="Fukui M."/>
        </authorList>
    </citation>
    <scope>NUCLEOTIDE SEQUENCE [LARGE SCALE GENOMIC DNA]</scope>
    <source>
        <strain evidence="5 6">ASN36</strain>
    </source>
</reference>
<evidence type="ECO:0000259" key="4">
    <source>
        <dbReference type="Pfam" id="PF10145"/>
    </source>
</evidence>
<feature type="compositionally biased region" description="Low complexity" evidence="2">
    <location>
        <begin position="623"/>
        <end position="634"/>
    </location>
</feature>
<dbReference type="RefSeq" id="WP_236890931.1">
    <property type="nucleotide sequence ID" value="NZ_AP024488.1"/>
</dbReference>
<accession>A0ABM7PAH4</accession>
<gene>
    <name evidence="5" type="ORF">DSLASN_02580</name>
</gene>
<keyword evidence="3" id="KW-0472">Membrane</keyword>
<feature type="compositionally biased region" description="Basic and acidic residues" evidence="2">
    <location>
        <begin position="651"/>
        <end position="669"/>
    </location>
</feature>
<keyword evidence="3" id="KW-1133">Transmembrane helix</keyword>
<feature type="region of interest" description="Disordered" evidence="2">
    <location>
        <begin position="623"/>
        <end position="669"/>
    </location>
</feature>
<feature type="transmembrane region" description="Helical" evidence="3">
    <location>
        <begin position="427"/>
        <end position="453"/>
    </location>
</feature>
<dbReference type="InterPro" id="IPR010090">
    <property type="entry name" value="Phage_tape_meas"/>
</dbReference>
<feature type="transmembrane region" description="Helical" evidence="3">
    <location>
        <begin position="392"/>
        <end position="415"/>
    </location>
</feature>
<dbReference type="EMBL" id="AP024488">
    <property type="protein sequence ID" value="BCS94626.1"/>
    <property type="molecule type" value="Genomic_DNA"/>
</dbReference>
<evidence type="ECO:0000313" key="5">
    <source>
        <dbReference type="EMBL" id="BCS94626.1"/>
    </source>
</evidence>
<feature type="transmembrane region" description="Helical" evidence="3">
    <location>
        <begin position="465"/>
        <end position="486"/>
    </location>
</feature>